<reference evidence="3 4" key="1">
    <citation type="submission" date="2018-10" db="EMBL/GenBank/DDBJ databases">
        <title>Fifty Aureobasidium pullulans genomes reveal a recombining polyextremotolerant generalist.</title>
        <authorList>
            <person name="Gostincar C."/>
            <person name="Turk M."/>
            <person name="Zajc J."/>
            <person name="Gunde-Cimerman N."/>
        </authorList>
    </citation>
    <scope>NUCLEOTIDE SEQUENCE [LARGE SCALE GENOMIC DNA]</scope>
    <source>
        <strain evidence="3 4">EXF-10751</strain>
    </source>
</reference>
<dbReference type="GO" id="GO:0052689">
    <property type="term" value="F:carboxylic ester hydrolase activity"/>
    <property type="evidence" value="ECO:0007669"/>
    <property type="project" value="UniProtKB-ARBA"/>
</dbReference>
<evidence type="ECO:0000313" key="4">
    <source>
        <dbReference type="Proteomes" id="UP000310421"/>
    </source>
</evidence>
<dbReference type="Gene3D" id="3.40.50.1820">
    <property type="entry name" value="alpha/beta hydrolase"/>
    <property type="match status" value="1"/>
</dbReference>
<organism evidence="3 4">
    <name type="scientific">Aureobasidium pullulans</name>
    <name type="common">Black yeast</name>
    <name type="synonym">Pullularia pullulans</name>
    <dbReference type="NCBI Taxonomy" id="5580"/>
    <lineage>
        <taxon>Eukaryota</taxon>
        <taxon>Fungi</taxon>
        <taxon>Dikarya</taxon>
        <taxon>Ascomycota</taxon>
        <taxon>Pezizomycotina</taxon>
        <taxon>Dothideomycetes</taxon>
        <taxon>Dothideomycetidae</taxon>
        <taxon>Dothideales</taxon>
        <taxon>Saccotheciaceae</taxon>
        <taxon>Aureobasidium</taxon>
    </lineage>
</organism>
<dbReference type="Proteomes" id="UP000310421">
    <property type="component" value="Unassembled WGS sequence"/>
</dbReference>
<dbReference type="PANTHER" id="PTHR33630:SF9">
    <property type="entry name" value="CUTINASE 4"/>
    <property type="match status" value="1"/>
</dbReference>
<dbReference type="InterPro" id="IPR029058">
    <property type="entry name" value="AB_hydrolase_fold"/>
</dbReference>
<gene>
    <name evidence="3" type="ORF">D6D20_08033</name>
</gene>
<protein>
    <submittedName>
        <fullName evidence="3">Cutinase</fullName>
    </submittedName>
</protein>
<sequence>MSTSSSLQHLRYTSLSSSNFHTINMFSDISLKGALLSVFLAAGAVASPIEKRAACSQYTIISTRGTGELQGPSAGFRTMNQQTLAQVSGGTVYNTVYLADASQNSALGTQDIVNKVQSSLRTNPNMCFILQGYSQGAAATVNAMPKLTGANMDAVKGVFLIGDPEHRSGLACNVDANGGTTTKNVNGLSAVLGGIPAAWVPKTMDVCAYGDGVCDTTHGFGINAQHLSYPYSSTVQSMGTKYMVAQLNGSS</sequence>
<accession>A0A4S8V504</accession>
<comment type="caution">
    <text evidence="3">The sequence shown here is derived from an EMBL/GenBank/DDBJ whole genome shotgun (WGS) entry which is preliminary data.</text>
</comment>
<name>A0A4S8V504_AURPU</name>
<dbReference type="SUPFAM" id="SSF53474">
    <property type="entry name" value="alpha/beta-Hydrolases"/>
    <property type="match status" value="1"/>
</dbReference>
<dbReference type="SMART" id="SM01110">
    <property type="entry name" value="Cutinase"/>
    <property type="match status" value="1"/>
</dbReference>
<dbReference type="EMBL" id="QZAN01000121">
    <property type="protein sequence ID" value="THW57344.1"/>
    <property type="molecule type" value="Genomic_DNA"/>
</dbReference>
<keyword evidence="1" id="KW-0378">Hydrolase</keyword>
<dbReference type="InterPro" id="IPR000675">
    <property type="entry name" value="Cutinase/axe"/>
</dbReference>
<dbReference type="Pfam" id="PF01083">
    <property type="entry name" value="Cutinase"/>
    <property type="match status" value="1"/>
</dbReference>
<dbReference type="AlphaFoldDB" id="A0A4S8V504"/>
<evidence type="ECO:0000256" key="1">
    <source>
        <dbReference type="ARBA" id="ARBA00022801"/>
    </source>
</evidence>
<evidence type="ECO:0000313" key="3">
    <source>
        <dbReference type="EMBL" id="THW57344.1"/>
    </source>
</evidence>
<proteinExistence type="predicted"/>
<keyword evidence="2" id="KW-1015">Disulfide bond</keyword>
<evidence type="ECO:0000256" key="2">
    <source>
        <dbReference type="ARBA" id="ARBA00023157"/>
    </source>
</evidence>
<dbReference type="PANTHER" id="PTHR33630">
    <property type="entry name" value="CUTINASE RV1984C-RELATED-RELATED"/>
    <property type="match status" value="1"/>
</dbReference>